<reference evidence="4" key="1">
    <citation type="submission" date="2020-03" db="EMBL/GenBank/DDBJ databases">
        <title>A mixture of massive structural variations and highly conserved coding sequences in Ustilaginoidea virens genome.</title>
        <authorList>
            <person name="Zhang K."/>
            <person name="Zhao Z."/>
            <person name="Zhang Z."/>
            <person name="Li Y."/>
            <person name="Hsiang T."/>
            <person name="Sun W."/>
        </authorList>
    </citation>
    <scope>NUCLEOTIDE SEQUENCE</scope>
    <source>
        <strain evidence="4">UV-8b</strain>
    </source>
</reference>
<organism evidence="4 5">
    <name type="scientific">Ustilaginoidea virens</name>
    <name type="common">Rice false smut fungus</name>
    <name type="synonym">Villosiclava virens</name>
    <dbReference type="NCBI Taxonomy" id="1159556"/>
    <lineage>
        <taxon>Eukaryota</taxon>
        <taxon>Fungi</taxon>
        <taxon>Dikarya</taxon>
        <taxon>Ascomycota</taxon>
        <taxon>Pezizomycotina</taxon>
        <taxon>Sordariomycetes</taxon>
        <taxon>Hypocreomycetidae</taxon>
        <taxon>Hypocreales</taxon>
        <taxon>Clavicipitaceae</taxon>
        <taxon>Ustilaginoidea</taxon>
    </lineage>
</organism>
<dbReference type="Pfam" id="PF00098">
    <property type="entry name" value="zf-CCHC"/>
    <property type="match status" value="5"/>
</dbReference>
<gene>
    <name evidence="4" type="ORF">UV8b_07347</name>
</gene>
<feature type="domain" description="CCHC-type" evidence="3">
    <location>
        <begin position="236"/>
        <end position="253"/>
    </location>
</feature>
<dbReference type="GO" id="GO:0003676">
    <property type="term" value="F:nucleic acid binding"/>
    <property type="evidence" value="ECO:0007669"/>
    <property type="project" value="InterPro"/>
</dbReference>
<dbReference type="InterPro" id="IPR051714">
    <property type="entry name" value="Znf_CCHC_NABP"/>
</dbReference>
<proteinExistence type="predicted"/>
<keyword evidence="1" id="KW-0862">Zinc</keyword>
<sequence length="337" mass="37412">MGDWGTLNDTLGSTSGNQTGEEGTTHRGPHGHSEGINENQDLDHDKCFNCGESGHRAAECPAPRDTACRYCKKEGHILRDCPEKPPMICGNCGQEGHFRNNCENARSVNRDSVADVTPEEALAKIKKAACERDADDAKEGIQEYVKAAGGDVNYHQLQTMFIDEGISLWLIAMERQLVNVFTNMDLQGNTGKKYSISYRFSEKPERPRERETWPSSREEILNRLEDAGDVVDSGLRRCNNCGEVGHLSKACTQEREEKKTQPAITCHNCGADGHRVRDCPEPRVDKFACRNCGKSGHRASDCEEPPNLDNMECRKCGEKIAHRVVPVDVAIVAKRAI</sequence>
<feature type="compositionally biased region" description="Polar residues" evidence="2">
    <location>
        <begin position="7"/>
        <end position="22"/>
    </location>
</feature>
<keyword evidence="1" id="KW-0479">Metal-binding</keyword>
<feature type="domain" description="CCHC-type" evidence="3">
    <location>
        <begin position="289"/>
        <end position="304"/>
    </location>
</feature>
<dbReference type="SMART" id="SM00343">
    <property type="entry name" value="ZnF_C2HC"/>
    <property type="match status" value="6"/>
</dbReference>
<name>A0A8E5MKQ5_USTVR</name>
<evidence type="ECO:0000313" key="4">
    <source>
        <dbReference type="EMBL" id="QUC23106.1"/>
    </source>
</evidence>
<keyword evidence="1" id="KW-0863">Zinc-finger</keyword>
<feature type="domain" description="CCHC-type" evidence="3">
    <location>
        <begin position="266"/>
        <end position="281"/>
    </location>
</feature>
<dbReference type="GO" id="GO:0008270">
    <property type="term" value="F:zinc ion binding"/>
    <property type="evidence" value="ECO:0007669"/>
    <property type="project" value="UniProtKB-KW"/>
</dbReference>
<dbReference type="PROSITE" id="PS50158">
    <property type="entry name" value="ZF_CCHC"/>
    <property type="match status" value="6"/>
</dbReference>
<evidence type="ECO:0000256" key="2">
    <source>
        <dbReference type="SAM" id="MobiDB-lite"/>
    </source>
</evidence>
<dbReference type="KEGG" id="uvi:66068124"/>
<dbReference type="InterPro" id="IPR001878">
    <property type="entry name" value="Znf_CCHC"/>
</dbReference>
<dbReference type="GeneID" id="66068124"/>
<dbReference type="PANTHER" id="PTHR23002">
    <property type="entry name" value="ZINC FINGER CCHC DOMAIN CONTAINING PROTEIN"/>
    <property type="match status" value="1"/>
</dbReference>
<dbReference type="Proteomes" id="UP000027002">
    <property type="component" value="Chromosome 6"/>
</dbReference>
<dbReference type="Gene3D" id="4.10.60.10">
    <property type="entry name" value="Zinc finger, CCHC-type"/>
    <property type="match status" value="4"/>
</dbReference>
<evidence type="ECO:0000256" key="1">
    <source>
        <dbReference type="PROSITE-ProRule" id="PRU00047"/>
    </source>
</evidence>
<feature type="domain" description="CCHC-type" evidence="3">
    <location>
        <begin position="89"/>
        <end position="104"/>
    </location>
</feature>
<protein>
    <recommendedName>
        <fullName evidence="3">CCHC-type domain-containing protein</fullName>
    </recommendedName>
</protein>
<feature type="region of interest" description="Disordered" evidence="2">
    <location>
        <begin position="1"/>
        <end position="39"/>
    </location>
</feature>
<accession>A0A8E5MKQ5</accession>
<dbReference type="InterPro" id="IPR036875">
    <property type="entry name" value="Znf_CCHC_sf"/>
</dbReference>
<dbReference type="SUPFAM" id="SSF57756">
    <property type="entry name" value="Retrovirus zinc finger-like domains"/>
    <property type="match status" value="4"/>
</dbReference>
<dbReference type="AlphaFoldDB" id="A0A8E5MKQ5"/>
<feature type="domain" description="CCHC-type" evidence="3">
    <location>
        <begin position="68"/>
        <end position="83"/>
    </location>
</feature>
<dbReference type="RefSeq" id="XP_043000779.1">
    <property type="nucleotide sequence ID" value="XM_043144844.1"/>
</dbReference>
<evidence type="ECO:0000259" key="3">
    <source>
        <dbReference type="PROSITE" id="PS50158"/>
    </source>
</evidence>
<keyword evidence="5" id="KW-1185">Reference proteome</keyword>
<feature type="domain" description="CCHC-type" evidence="3">
    <location>
        <begin position="46"/>
        <end position="61"/>
    </location>
</feature>
<evidence type="ECO:0000313" key="5">
    <source>
        <dbReference type="Proteomes" id="UP000027002"/>
    </source>
</evidence>
<dbReference type="EMBL" id="CP072758">
    <property type="protein sequence ID" value="QUC23106.1"/>
    <property type="molecule type" value="Genomic_DNA"/>
</dbReference>
<dbReference type="OrthoDB" id="8026949at2759"/>